<gene>
    <name evidence="1" type="ORF">J2Z49_002956</name>
</gene>
<proteinExistence type="predicted"/>
<reference evidence="1 2" key="1">
    <citation type="submission" date="2023-07" db="EMBL/GenBank/DDBJ databases">
        <title>Genomic Encyclopedia of Type Strains, Phase IV (KMG-IV): sequencing the most valuable type-strain genomes for metagenomic binning, comparative biology and taxonomic classification.</title>
        <authorList>
            <person name="Goeker M."/>
        </authorList>
    </citation>
    <scope>NUCLEOTIDE SEQUENCE [LARGE SCALE GENOMIC DNA]</scope>
    <source>
        <strain evidence="1 2">DSM 12396</strain>
    </source>
</reference>
<organism evidence="1 2">
    <name type="scientific">Desulfofundulus luciae</name>
    <dbReference type="NCBI Taxonomy" id="74702"/>
    <lineage>
        <taxon>Bacteria</taxon>
        <taxon>Bacillati</taxon>
        <taxon>Bacillota</taxon>
        <taxon>Clostridia</taxon>
        <taxon>Eubacteriales</taxon>
        <taxon>Peptococcaceae</taxon>
        <taxon>Desulfofundulus</taxon>
    </lineage>
</organism>
<name>A0ABU0B5P6_9FIRM</name>
<dbReference type="EMBL" id="JAUSUX010000046">
    <property type="protein sequence ID" value="MDQ0287823.1"/>
    <property type="molecule type" value="Genomic_DNA"/>
</dbReference>
<dbReference type="Proteomes" id="UP001225644">
    <property type="component" value="Unassembled WGS sequence"/>
</dbReference>
<keyword evidence="2" id="KW-1185">Reference proteome</keyword>
<accession>A0ABU0B5P6</accession>
<dbReference type="RefSeq" id="WP_307403844.1">
    <property type="nucleotide sequence ID" value="NZ_JAUSUX010000046.1"/>
</dbReference>
<comment type="caution">
    <text evidence="1">The sequence shown here is derived from an EMBL/GenBank/DDBJ whole genome shotgun (WGS) entry which is preliminary data.</text>
</comment>
<evidence type="ECO:0000313" key="2">
    <source>
        <dbReference type="Proteomes" id="UP001225644"/>
    </source>
</evidence>
<evidence type="ECO:0000313" key="1">
    <source>
        <dbReference type="EMBL" id="MDQ0287823.1"/>
    </source>
</evidence>
<protein>
    <submittedName>
        <fullName evidence="1">Uncharacterized protein</fullName>
    </submittedName>
</protein>
<sequence>MQATDTGGAGGSRVHQQGRANFFDLGPVRMSAGQNRYAAGKFFGYLRIMHK</sequence>